<evidence type="ECO:0000313" key="4">
    <source>
        <dbReference type="Proteomes" id="UP000178288"/>
    </source>
</evidence>
<comment type="caution">
    <text evidence="3">The sequence shown here is derived from an EMBL/GenBank/DDBJ whole genome shotgun (WGS) entry which is preliminary data.</text>
</comment>
<dbReference type="Proteomes" id="UP000178288">
    <property type="component" value="Unassembled WGS sequence"/>
</dbReference>
<gene>
    <name evidence="3" type="ORF">A3G05_02080</name>
</gene>
<dbReference type="Pfam" id="PF13884">
    <property type="entry name" value="Peptidase_S74"/>
    <property type="match status" value="1"/>
</dbReference>
<feature type="domain" description="Peptidase S74" evidence="2">
    <location>
        <begin position="2237"/>
        <end position="2328"/>
    </location>
</feature>
<protein>
    <recommendedName>
        <fullName evidence="2">Peptidase S74 domain-containing protein</fullName>
    </recommendedName>
</protein>
<evidence type="ECO:0000256" key="1">
    <source>
        <dbReference type="SAM" id="MobiDB-lite"/>
    </source>
</evidence>
<feature type="compositionally biased region" description="Low complexity" evidence="1">
    <location>
        <begin position="2403"/>
        <end position="2457"/>
    </location>
</feature>
<evidence type="ECO:0000313" key="3">
    <source>
        <dbReference type="EMBL" id="OHB13696.1"/>
    </source>
</evidence>
<organism evidence="3 4">
    <name type="scientific">Candidatus Zambryskibacteria bacterium RIFCSPLOWO2_12_FULL_45_14</name>
    <dbReference type="NCBI Taxonomy" id="1802778"/>
    <lineage>
        <taxon>Bacteria</taxon>
        <taxon>Candidatus Zambryskiibacteriota</taxon>
    </lineage>
</organism>
<feature type="region of interest" description="Disordered" evidence="1">
    <location>
        <begin position="2403"/>
        <end position="2519"/>
    </location>
</feature>
<evidence type="ECO:0000259" key="2">
    <source>
        <dbReference type="PROSITE" id="PS51688"/>
    </source>
</evidence>
<dbReference type="EMBL" id="MHWV01000023">
    <property type="protein sequence ID" value="OHB13696.1"/>
    <property type="molecule type" value="Genomic_DNA"/>
</dbReference>
<feature type="compositionally biased region" description="Polar residues" evidence="1">
    <location>
        <begin position="2458"/>
        <end position="2475"/>
    </location>
</feature>
<reference evidence="3 4" key="1">
    <citation type="journal article" date="2016" name="Nat. Commun.">
        <title>Thousands of microbial genomes shed light on interconnected biogeochemical processes in an aquifer system.</title>
        <authorList>
            <person name="Anantharaman K."/>
            <person name="Brown C.T."/>
            <person name="Hug L.A."/>
            <person name="Sharon I."/>
            <person name="Castelle C.J."/>
            <person name="Probst A.J."/>
            <person name="Thomas B.C."/>
            <person name="Singh A."/>
            <person name="Wilkins M.J."/>
            <person name="Karaoz U."/>
            <person name="Brodie E.L."/>
            <person name="Williams K.H."/>
            <person name="Hubbard S.S."/>
            <person name="Banfield J.F."/>
        </authorList>
    </citation>
    <scope>NUCLEOTIDE SEQUENCE [LARGE SCALE GENOMIC DNA]</scope>
</reference>
<sequence length="2519" mass="257519">MNPIFLDGKEYISAIRASKKIGYASDYIGQLCRAKKIPGRLIGKTWYVDFSSLLEHRKNRKLGRGKGVSVAPPYEESPKVEEIYQLPKLSKKSPYVEPIWNVRILRKAVTIPLALLIAISSFFSLLEDIAPLIATDTEQKINNISDVGKKFLVTLPTNLARDGQLAAVSLSDGMNEFFKNIIAGFRSLKEIALSKIFIKQLTTNNLQPTTEPKAVTGTTQTIDLASLKNELKSELENYINVQIGSARSPIVVYSSSPTLATADFDSFKNDKVVPIIYNIVTNQSDSDSDRLSSIISNLTNDGTFVRASFNTICLSSDCRTSWPSGGSGTFAWTPTSYGVSTSTTLGFLSGFLSTASSTIDSNLTITGNSTTTNATTTNFFSTTASSSKLFTATFNGAGLASCTSNNVLTWSGGLFGCEADDGASFGQALELVANGDFLSATSSALKSFVVGATTTASLDLAALFQVNATGTTGTLITASSTTGFTGNFLKFKNAAGTSLFTIDSTGSFIAANSTSTSATSTALFGSTLTANTASFGQTASTTISTAGLLTSQGFISQASSTVVGSLTVTGNSTTTNATTTQFHISSFFNFGGDVFDELVGTGLALSSGDLTVNQAFTPTWTGAHIFDNITRSTTTSATSTSLFANLFTGNSLSIGGSATTTINTSGDLLVVGSTTLQNFTFTNATGTSATSTNFFSTTASSSKLFSASFNGAGLTSCTSNNVLTWSGGLFGCEADDGASFGQALELVANGDFLSATSSALKSFVVGATTTASLNTTSLFQVNATGTTGNLISASSTTNFAGKFLTFNNAAGTELFRIDSTGALQTTASTTLQNFTALQSTTTNSTSTQFHISSFFNFGGDVFDELVGTGLALSSGDLTVNQAFTPTWTGAHIFDNITRSTTTSATSTSLFANLFTGNSLSIGGSATTTINTSGDLLVVGSTTLQNFTFTNATGTSATSTNFFSTTASSTNLFSSLLTVGGTGLVVDSNRKVGIGTTEPGDKLDVRGSVGITSSDGDGVTLDVTSNDADDTVFRIRPLGSDTVNALAINNQADSVTRHYFRGDGTVVLANGAGNVGIGTTTPTWLLNPYSATAPQLALSAGAGFAQWAFRNAGGNFYLATTTVNGTATTSLAALSIASDTGLITTGKDLIVSGNSTTTNATSTNFFSTTASTTNFYGGGLTTCQSNNVLTYDGAGRFGCEADDSGGAPDSKWATTTDTLNPNAIFPNASNNTLVGIGTSTPMYQLTVASTTGPQLSLSSGSGFSQWAMRNAGGNFYLATTTVAGTATSSLSALSIIGASGYVGIGTNAPAGNLGITANTTNNGTALDIIANLNSDSGSNDALTGINLRLNNNSDGSASGDLMYGMQIDYADVSINNAPVYFLKLLYQEPSATLADAIIIDTNNSAPITDAIDASNASIVNALNIGTNTILGTTGVIDFTNLDVTASGYLGLGTSTPQWGLQSASSTGAQLTLSDPSVLTNNHWSFRNAGGLFYLATSSASTFSTSTASVFSINANGIPTFTSLAGVGCAQFDAGGALANTGTACGSGGGTPDTKWATTTDTLNPNAIFPNSGNNNTLVGIGTSTPMHQLTVASSTGAQLALSDGAGIAQWAMRNAGGNFYFATTTVNGTATTSTSALTIIGSTGNIGIASSTPWGLFSINPDGISGPAFTIGSSTATMFSITSGVGAGSIFNYGVSATSTIKDNTKFAWTIATSSTATPIFRIDTTTGTKATSTFVGGLSVDSGAFEYDFGSGITSIDNTNLGSLNFDTDAGIVSWIDLPVATTTANVTESYTAQLDGNPLLTLYGLSDGSGGAKNLAVGIGTTTPTWLLTVASSTGSQLSLSAGAGFAQWVFRNAGGDLFFSTTTVNGTATTTTSSLEIAGGGFGTTTIRGLNIVGQATSTSNVGYNITAGCYAINGTCVGGGGSMSIGGAITSATEGSVLFAGASGVLAQDNANFFWDDTNNRLGIGSTTPWGQFSINPNLIGAGVPAFVIGSSTATLLSITPNNESTLAGAIFNYGAFATTTIKTNAKFAWTIATTTTIASSTLFRIDTTTGAEQVVIGAGYGTSAVHGSVLIGDIGAPSDLIFEESSTIHGQGANTLTFGSAGDKINFVVNTGFATATPQWLINPFSSTDPQLALSAGAGIAQWIFRNAGGNLYFATTTVAGNATTTGATGLTITGSSGNVGVGTTSPWQALSVVGGVAFNGLTAAASGNVIVCINDTTKLLYQGGSATSCEPSSARYKNNINDSEAGLDELMQLRPITFHFNDDSNDAEHVGFIAEEVFEIDPRLVQLNKDGLPDALRLGEFLPVIVKSIQELNLNLESIASTTATSTPKSQSFAASFFSSLFSKVGEWLANAGNGIQNIFTKAISTEIVYTKQLCIDDICITKTELQALLNLANLSAQAGTSPSTGSGSPPSASTTPSTSDPVPDPVPVSTSTPISTSTPTSTSTPQTTSISGCTDPTATNYDPSATSDDGSCVAPAPAPDPEPPVVSEVDSTGSPQVEPEPTPEPTPESVNLQ</sequence>
<name>A0A1G2UWB7_9BACT</name>
<proteinExistence type="predicted"/>
<dbReference type="PROSITE" id="PS51688">
    <property type="entry name" value="ICA"/>
    <property type="match status" value="1"/>
</dbReference>
<accession>A0A1G2UWB7</accession>
<dbReference type="InterPro" id="IPR030392">
    <property type="entry name" value="S74_ICA"/>
</dbReference>